<dbReference type="InterPro" id="IPR035782">
    <property type="entry name" value="SPRY_RanBP9/10"/>
</dbReference>
<dbReference type="InterPro" id="IPR001870">
    <property type="entry name" value="B30.2/SPRY"/>
</dbReference>
<dbReference type="InterPro" id="IPR006595">
    <property type="entry name" value="CTLH_C"/>
</dbReference>
<dbReference type="InterPro" id="IPR013320">
    <property type="entry name" value="ConA-like_dom_sf"/>
</dbReference>
<dbReference type="PANTHER" id="PTHR12864">
    <property type="entry name" value="RAN BINDING PROTEIN 9-RELATED"/>
    <property type="match status" value="1"/>
</dbReference>
<dbReference type="SMART" id="SM00757">
    <property type="entry name" value="CRA"/>
    <property type="match status" value="1"/>
</dbReference>
<feature type="compositionally biased region" description="Low complexity" evidence="1">
    <location>
        <begin position="1"/>
        <end position="12"/>
    </location>
</feature>
<dbReference type="SMART" id="SM00449">
    <property type="entry name" value="SPRY"/>
    <property type="match status" value="1"/>
</dbReference>
<evidence type="ECO:0000313" key="5">
    <source>
        <dbReference type="Proteomes" id="UP000646827"/>
    </source>
</evidence>
<comment type="caution">
    <text evidence="4">The sequence shown here is derived from an EMBL/GenBank/DDBJ whole genome shotgun (WGS) entry which is preliminary data.</text>
</comment>
<evidence type="ECO:0000259" key="2">
    <source>
        <dbReference type="PROSITE" id="PS50188"/>
    </source>
</evidence>
<dbReference type="SMART" id="SM00668">
    <property type="entry name" value="CTLH"/>
    <property type="match status" value="1"/>
</dbReference>
<proteinExistence type="predicted"/>
<dbReference type="OrthoDB" id="25503at2759"/>
<feature type="domain" description="B30.2/SPRY" evidence="2">
    <location>
        <begin position="105"/>
        <end position="294"/>
    </location>
</feature>
<name>A0A8H7VTG9_9FUNG</name>
<dbReference type="SUPFAM" id="SSF49899">
    <property type="entry name" value="Concanavalin A-like lectins/glucanases"/>
    <property type="match status" value="1"/>
</dbReference>
<dbReference type="InterPro" id="IPR003877">
    <property type="entry name" value="SPRY_dom"/>
</dbReference>
<evidence type="ECO:0000259" key="3">
    <source>
        <dbReference type="PROSITE" id="PS50897"/>
    </source>
</evidence>
<dbReference type="Proteomes" id="UP000646827">
    <property type="component" value="Unassembled WGS sequence"/>
</dbReference>
<organism evidence="4 5">
    <name type="scientific">Circinella minor</name>
    <dbReference type="NCBI Taxonomy" id="1195481"/>
    <lineage>
        <taxon>Eukaryota</taxon>
        <taxon>Fungi</taxon>
        <taxon>Fungi incertae sedis</taxon>
        <taxon>Mucoromycota</taxon>
        <taxon>Mucoromycotina</taxon>
        <taxon>Mucoromycetes</taxon>
        <taxon>Mucorales</taxon>
        <taxon>Lichtheimiaceae</taxon>
        <taxon>Circinella</taxon>
    </lineage>
</organism>
<evidence type="ECO:0000256" key="1">
    <source>
        <dbReference type="SAM" id="MobiDB-lite"/>
    </source>
</evidence>
<accession>A0A8H7VTG9</accession>
<gene>
    <name evidence="4" type="ORF">INT45_009235</name>
</gene>
<feature type="region of interest" description="Disordered" evidence="1">
    <location>
        <begin position="94"/>
        <end position="121"/>
    </location>
</feature>
<dbReference type="PROSITE" id="PS50897">
    <property type="entry name" value="CTLH"/>
    <property type="match status" value="1"/>
</dbReference>
<feature type="compositionally biased region" description="Low complexity" evidence="1">
    <location>
        <begin position="20"/>
        <end position="34"/>
    </location>
</feature>
<feature type="compositionally biased region" description="Low complexity" evidence="1">
    <location>
        <begin position="474"/>
        <end position="486"/>
    </location>
</feature>
<feature type="compositionally biased region" description="Acidic residues" evidence="1">
    <location>
        <begin position="459"/>
        <end position="473"/>
    </location>
</feature>
<feature type="domain" description="CTLH" evidence="3">
    <location>
        <begin position="375"/>
        <end position="436"/>
    </location>
</feature>
<keyword evidence="5" id="KW-1185">Reference proteome</keyword>
<feature type="compositionally biased region" description="Low complexity" evidence="1">
    <location>
        <begin position="105"/>
        <end position="117"/>
    </location>
</feature>
<dbReference type="InterPro" id="IPR024964">
    <property type="entry name" value="CTLH/CRA"/>
</dbReference>
<feature type="region of interest" description="Disordered" evidence="1">
    <location>
        <begin position="1"/>
        <end position="34"/>
    </location>
</feature>
<reference evidence="4 5" key="1">
    <citation type="submission" date="2020-12" db="EMBL/GenBank/DDBJ databases">
        <title>Metabolic potential, ecology and presence of endohyphal bacteria is reflected in genomic diversity of Mucoromycotina.</title>
        <authorList>
            <person name="Muszewska A."/>
            <person name="Okrasinska A."/>
            <person name="Steczkiewicz K."/>
            <person name="Drgas O."/>
            <person name="Orlowska M."/>
            <person name="Perlinska-Lenart U."/>
            <person name="Aleksandrzak-Piekarczyk T."/>
            <person name="Szatraj K."/>
            <person name="Zielenkiewicz U."/>
            <person name="Pilsyk S."/>
            <person name="Malc E."/>
            <person name="Mieczkowski P."/>
            <person name="Kruszewska J.S."/>
            <person name="Biernat P."/>
            <person name="Pawlowska J."/>
        </authorList>
    </citation>
    <scope>NUCLEOTIDE SEQUENCE [LARGE SCALE GENOMIC DNA]</scope>
    <source>
        <strain evidence="4 5">CBS 142.35</strain>
    </source>
</reference>
<dbReference type="Gene3D" id="2.60.120.920">
    <property type="match status" value="1"/>
</dbReference>
<dbReference type="Pfam" id="PF00622">
    <property type="entry name" value="SPRY"/>
    <property type="match status" value="1"/>
</dbReference>
<feature type="compositionally biased region" description="Low complexity" evidence="1">
    <location>
        <begin position="48"/>
        <end position="58"/>
    </location>
</feature>
<dbReference type="Pfam" id="PF10607">
    <property type="entry name" value="CTLH"/>
    <property type="match status" value="1"/>
</dbReference>
<dbReference type="EMBL" id="JAEPRB010000002">
    <property type="protein sequence ID" value="KAG2228188.1"/>
    <property type="molecule type" value="Genomic_DNA"/>
</dbReference>
<dbReference type="AlphaFoldDB" id="A0A8H7VTG9"/>
<sequence length="634" mass="71630">MTTHNNNTNNNNGAYNSGVTIPSTTTISSPLRPTPNGFMTPLPFLQTSMGSNNSGSSSAKRRCTTPSSICQQQEEIPTYLQNTLYATLLREQQRDQHELQTKSKSNNNSINNDNDNNVPDLRLPSLWNRHDKSRHLEVENGGLDLVYTGPGKTEHHAASIRSNFPIRHQCGIYYYEMKIISKGEDGFIGMGFCSAKNGLDRLPGWDKDSWGYHGDDGHSFEESGTGKTYGPRFSTGDVIGCGINMADETAFYTKNGTYLGIAFKKLNLSMDLYPCVGLRTPGEHVTVNFGQDPFTFDIVHYIKERKNEIFNQVMKKENKINTGESMDQLVLTYLVYQGYMGTAKAALNNIKRASGRILALSHSGTSKADDKEEEDIFRRQNIRSAILKGDIDKAIELAKSYFPQCMEKEDTIAHDIMFELKARKFIEMVREYSLHVHENRSRSPTSSFNSTTTASISDNNEEDNTMDVDEDNSNEQSPRQQQQSSSVIERKKRSRQSNSSHENNGFMDSGLVLSDEETTKDTLLEKIMDYGQKLKNEYRNDQRPEVEARLKEIFSLFAYADPSKGRMAYLMDISNRETLATKLNSVMLALQHRPEEPPLERLYRQTVATNRQLAYMGHGDSLLLPDITDPKSFS</sequence>
<protein>
    <submittedName>
        <fullName evidence="4">Uncharacterized protein</fullName>
    </submittedName>
</protein>
<dbReference type="InterPro" id="IPR043136">
    <property type="entry name" value="B30.2/SPRY_sf"/>
</dbReference>
<feature type="region of interest" description="Disordered" evidence="1">
    <location>
        <begin position="46"/>
        <end position="68"/>
    </location>
</feature>
<evidence type="ECO:0000313" key="4">
    <source>
        <dbReference type="EMBL" id="KAG2228188.1"/>
    </source>
</evidence>
<dbReference type="PROSITE" id="PS50188">
    <property type="entry name" value="B302_SPRY"/>
    <property type="match status" value="1"/>
</dbReference>
<dbReference type="InterPro" id="IPR013144">
    <property type="entry name" value="CRA_dom"/>
</dbReference>
<dbReference type="InterPro" id="IPR050618">
    <property type="entry name" value="Ubq-SigPath_Reg"/>
</dbReference>
<feature type="region of interest" description="Disordered" evidence="1">
    <location>
        <begin position="436"/>
        <end position="513"/>
    </location>
</feature>
<feature type="compositionally biased region" description="Polar residues" evidence="1">
    <location>
        <begin position="442"/>
        <end position="458"/>
    </location>
</feature>
<dbReference type="CDD" id="cd12909">
    <property type="entry name" value="SPRY_RanBP9_10"/>
    <property type="match status" value="1"/>
</dbReference>